<comment type="caution">
    <text evidence="1">The sequence shown here is derived from an EMBL/GenBank/DDBJ whole genome shotgun (WGS) entry which is preliminary data.</text>
</comment>
<reference evidence="1 2" key="1">
    <citation type="submission" date="2017-02" db="EMBL/GenBank/DDBJ databases">
        <title>The new phylogeny of genus Mycobacterium.</title>
        <authorList>
            <person name="Tortoli E."/>
            <person name="Trovato A."/>
            <person name="Cirillo D.M."/>
        </authorList>
    </citation>
    <scope>NUCLEOTIDE SEQUENCE [LARGE SCALE GENOMIC DNA]</scope>
    <source>
        <strain evidence="1 2">RW6</strain>
    </source>
</reference>
<dbReference type="EMBL" id="MVHF01000055">
    <property type="protein sequence ID" value="ORA24885.1"/>
    <property type="molecule type" value="Genomic_DNA"/>
</dbReference>
<evidence type="ECO:0000313" key="2">
    <source>
        <dbReference type="Proteomes" id="UP000192448"/>
    </source>
</evidence>
<sequence length="118" mass="11869">MAATDAMKQAVANYVGTLGADISLHGADPGTTGANEIAGGGYARKTTAWGAAAIVGGNAVITGSTVQFDVEAGDAALWYGVWNGATFRYGRPLTPGVTINAAGNGKVDVIPTYTYAQT</sequence>
<name>A0A1X0A4U8_9MYCO</name>
<protein>
    <submittedName>
        <fullName evidence="1">Uncharacterized protein</fullName>
    </submittedName>
</protein>
<dbReference type="OrthoDB" id="4764520at2"/>
<accession>A0A1X0A4U8</accession>
<dbReference type="Proteomes" id="UP000192448">
    <property type="component" value="Unassembled WGS sequence"/>
</dbReference>
<gene>
    <name evidence="1" type="ORF">BST13_33450</name>
</gene>
<dbReference type="STRING" id="1927124.BST13_33450"/>
<proteinExistence type="predicted"/>
<evidence type="ECO:0000313" key="1">
    <source>
        <dbReference type="EMBL" id="ORA24885.1"/>
    </source>
</evidence>
<dbReference type="InterPro" id="IPR056908">
    <property type="entry name" value="Gp80-like"/>
</dbReference>
<dbReference type="Pfam" id="PF23140">
    <property type="entry name" value="Gp80"/>
    <property type="match status" value="1"/>
</dbReference>
<organism evidence="1 2">
    <name type="scientific">Mycobacterium aquaticum</name>
    <dbReference type="NCBI Taxonomy" id="1927124"/>
    <lineage>
        <taxon>Bacteria</taxon>
        <taxon>Bacillati</taxon>
        <taxon>Actinomycetota</taxon>
        <taxon>Actinomycetes</taxon>
        <taxon>Mycobacteriales</taxon>
        <taxon>Mycobacteriaceae</taxon>
        <taxon>Mycobacterium</taxon>
    </lineage>
</organism>
<keyword evidence="2" id="KW-1185">Reference proteome</keyword>
<dbReference type="RefSeq" id="WP_083169870.1">
    <property type="nucleotide sequence ID" value="NZ_MVHF01000055.1"/>
</dbReference>
<dbReference type="AlphaFoldDB" id="A0A1X0A4U8"/>